<dbReference type="OrthoDB" id="4190732at2"/>
<evidence type="ECO:0000256" key="2">
    <source>
        <dbReference type="ARBA" id="ARBA00023002"/>
    </source>
</evidence>
<gene>
    <name evidence="4" type="ORF">CMC5_077850</name>
</gene>
<dbReference type="PANTHER" id="PTHR48106:SF18">
    <property type="entry name" value="QUINONE OXIDOREDUCTASE PIG3"/>
    <property type="match status" value="1"/>
</dbReference>
<dbReference type="InterPro" id="IPR011032">
    <property type="entry name" value="GroES-like_sf"/>
</dbReference>
<evidence type="ECO:0000313" key="4">
    <source>
        <dbReference type="EMBL" id="AKT43553.1"/>
    </source>
</evidence>
<organism evidence="4 5">
    <name type="scientific">Chondromyces crocatus</name>
    <dbReference type="NCBI Taxonomy" id="52"/>
    <lineage>
        <taxon>Bacteria</taxon>
        <taxon>Pseudomonadati</taxon>
        <taxon>Myxococcota</taxon>
        <taxon>Polyangia</taxon>
        <taxon>Polyangiales</taxon>
        <taxon>Polyangiaceae</taxon>
        <taxon>Chondromyces</taxon>
    </lineage>
</organism>
<dbReference type="SUPFAM" id="SSF50129">
    <property type="entry name" value="GroES-like"/>
    <property type="match status" value="1"/>
</dbReference>
<dbReference type="SMART" id="SM00829">
    <property type="entry name" value="PKS_ER"/>
    <property type="match status" value="1"/>
</dbReference>
<dbReference type="Pfam" id="PF13602">
    <property type="entry name" value="ADH_zinc_N_2"/>
    <property type="match status" value="1"/>
</dbReference>
<dbReference type="RefSeq" id="WP_050435001.1">
    <property type="nucleotide sequence ID" value="NZ_CP012159.1"/>
</dbReference>
<dbReference type="InterPro" id="IPR020843">
    <property type="entry name" value="ER"/>
</dbReference>
<proteinExistence type="predicted"/>
<reference evidence="4 5" key="1">
    <citation type="submission" date="2015-07" db="EMBL/GenBank/DDBJ databases">
        <title>Genome analysis of myxobacterium Chondromyces crocatus Cm c5 reveals a high potential for natural compound synthesis and the genetic basis for the loss of fruiting body formation.</title>
        <authorList>
            <person name="Zaburannyi N."/>
            <person name="Bunk B."/>
            <person name="Maier J."/>
            <person name="Overmann J."/>
            <person name="Mueller R."/>
        </authorList>
    </citation>
    <scope>NUCLEOTIDE SEQUENCE [LARGE SCALE GENOMIC DNA]</scope>
    <source>
        <strain evidence="4 5">Cm c5</strain>
    </source>
</reference>
<keyword evidence="2" id="KW-0560">Oxidoreductase</keyword>
<accession>A0A0K1ESF4</accession>
<dbReference type="Proteomes" id="UP000067626">
    <property type="component" value="Chromosome"/>
</dbReference>
<dbReference type="InterPro" id="IPR036291">
    <property type="entry name" value="NAD(P)-bd_dom_sf"/>
</dbReference>
<dbReference type="InterPro" id="IPR013154">
    <property type="entry name" value="ADH-like_N"/>
</dbReference>
<feature type="domain" description="Enoyl reductase (ER)" evidence="3">
    <location>
        <begin position="10"/>
        <end position="315"/>
    </location>
</feature>
<dbReference type="Pfam" id="PF08240">
    <property type="entry name" value="ADH_N"/>
    <property type="match status" value="1"/>
</dbReference>
<dbReference type="AlphaFoldDB" id="A0A0K1ESF4"/>
<evidence type="ECO:0000256" key="1">
    <source>
        <dbReference type="ARBA" id="ARBA00022857"/>
    </source>
</evidence>
<sequence>MKAVTIRDFGGPEKLVLQDVPAPTPTAGKALVTIDAAGVGLADVLLRSGAYRGAFGAPSEGGFVPGLEIAGTVTALGEGTDPTWLGRRVFALVQLGGYAEQAVVAPEALIALPDDITAVDAVALGVNAMVAKIALDRAHLGPGERVLVRGAAGGIGTLATQLAAHAGATVAVTTSTPERGDRLKPLGAVELLDRAATNTEAFDVIIDNVAGPDFATFIGKLRDNGRLVVCGAAGGFPPPDFGTGLLAGFQRSLTVSTLSLNSIDVAALATALHEIFDLVRTGRLKPVIEATLPLGEASTAHARLEAGQVFGKLVLVPR</sequence>
<dbReference type="SUPFAM" id="SSF51735">
    <property type="entry name" value="NAD(P)-binding Rossmann-fold domains"/>
    <property type="match status" value="1"/>
</dbReference>
<dbReference type="STRING" id="52.CMC5_077850"/>
<dbReference type="EMBL" id="CP012159">
    <property type="protein sequence ID" value="AKT43553.1"/>
    <property type="molecule type" value="Genomic_DNA"/>
</dbReference>
<dbReference type="PANTHER" id="PTHR48106">
    <property type="entry name" value="QUINONE OXIDOREDUCTASE PIG3-RELATED"/>
    <property type="match status" value="1"/>
</dbReference>
<dbReference type="GO" id="GO:0070402">
    <property type="term" value="F:NADPH binding"/>
    <property type="evidence" value="ECO:0007669"/>
    <property type="project" value="TreeGrafter"/>
</dbReference>
<dbReference type="Gene3D" id="3.90.180.10">
    <property type="entry name" value="Medium-chain alcohol dehydrogenases, catalytic domain"/>
    <property type="match status" value="1"/>
</dbReference>
<dbReference type="KEGG" id="ccro:CMC5_077850"/>
<evidence type="ECO:0000259" key="3">
    <source>
        <dbReference type="SMART" id="SM00829"/>
    </source>
</evidence>
<evidence type="ECO:0000313" key="5">
    <source>
        <dbReference type="Proteomes" id="UP000067626"/>
    </source>
</evidence>
<keyword evidence="5" id="KW-1185">Reference proteome</keyword>
<dbReference type="Gene3D" id="3.40.50.720">
    <property type="entry name" value="NAD(P)-binding Rossmann-like Domain"/>
    <property type="match status" value="1"/>
</dbReference>
<keyword evidence="1" id="KW-0521">NADP</keyword>
<dbReference type="GO" id="GO:0016651">
    <property type="term" value="F:oxidoreductase activity, acting on NAD(P)H"/>
    <property type="evidence" value="ECO:0007669"/>
    <property type="project" value="TreeGrafter"/>
</dbReference>
<name>A0A0K1ESF4_CHOCO</name>
<protein>
    <submittedName>
        <fullName evidence="4">NADPH:quinone reductase</fullName>
    </submittedName>
</protein>